<dbReference type="STRING" id="371731.Rsw2DRAFT_3350"/>
<reference evidence="1 2" key="1">
    <citation type="submission" date="2009-08" db="EMBL/GenBank/DDBJ databases">
        <title>The draft genome of Rhodobacter sp. SW2.</title>
        <authorList>
            <consortium name="US DOE Joint Genome Institute (JGI-PGF)"/>
            <person name="Lucas S."/>
            <person name="Copeland A."/>
            <person name="Lapidus A."/>
            <person name="Glavina del Rio T."/>
            <person name="Tice H."/>
            <person name="Bruce D."/>
            <person name="Goodwin L."/>
            <person name="Pitluck S."/>
            <person name="Larimer F."/>
            <person name="Land M.L."/>
            <person name="Hauser L."/>
            <person name="Emerson D."/>
        </authorList>
    </citation>
    <scope>NUCLEOTIDE SEQUENCE [LARGE SCALE GENOMIC DNA]</scope>
    <source>
        <strain evidence="1 2">SW2</strain>
    </source>
</reference>
<accession>C8S5M1</accession>
<dbReference type="AlphaFoldDB" id="C8S5M1"/>
<keyword evidence="2" id="KW-1185">Reference proteome</keyword>
<evidence type="ECO:0000313" key="1">
    <source>
        <dbReference type="EMBL" id="EEW23723.1"/>
    </source>
</evidence>
<protein>
    <submittedName>
        <fullName evidence="1">Putative type I restriction enzyme, S subunit</fullName>
    </submittedName>
</protein>
<organism evidence="1 2">
    <name type="scientific">Rhodobacter ferrooxidans</name>
    <dbReference type="NCBI Taxonomy" id="371731"/>
    <lineage>
        <taxon>Bacteria</taxon>
        <taxon>Pseudomonadati</taxon>
        <taxon>Pseudomonadota</taxon>
        <taxon>Alphaproteobacteria</taxon>
        <taxon>Rhodobacterales</taxon>
        <taxon>Rhodobacter group</taxon>
        <taxon>Rhodobacter</taxon>
    </lineage>
</organism>
<comment type="caution">
    <text evidence="1">The sequence shown here is derived from an EMBL/GenBank/DDBJ whole genome shotgun (WGS) entry which is preliminary data.</text>
</comment>
<proteinExistence type="predicted"/>
<sequence length="83" mass="9358">MIVQYIHEETKDLDKAVEETTSEINLIREYRERLIADVATGRLDVRHIEIAAPADEPISDEDDALEDLESDDAEVMEGADADE</sequence>
<evidence type="ECO:0000313" key="2">
    <source>
        <dbReference type="Proteomes" id="UP000010121"/>
    </source>
</evidence>
<name>C8S5M1_9RHOB</name>
<dbReference type="Proteomes" id="UP000010121">
    <property type="component" value="Unassembled WGS sequence"/>
</dbReference>
<gene>
    <name evidence="1" type="ORF">Rsw2DRAFT_3350</name>
</gene>
<dbReference type="EMBL" id="ACYY01000037">
    <property type="protein sequence ID" value="EEW23723.1"/>
    <property type="molecule type" value="Genomic_DNA"/>
</dbReference>